<dbReference type="GeneTree" id="ENSGT00940000164419"/>
<reference evidence="4" key="3">
    <citation type="submission" date="2025-09" db="UniProtKB">
        <authorList>
            <consortium name="Ensembl"/>
        </authorList>
    </citation>
    <scope>IDENTIFICATION</scope>
</reference>
<dbReference type="InParanoid" id="A0A671VZN1"/>
<dbReference type="PANTHER" id="PTHR37984">
    <property type="entry name" value="PROTEIN CBG26694"/>
    <property type="match status" value="1"/>
</dbReference>
<name>A0A671VZN1_SPAAU</name>
<dbReference type="PANTHER" id="PTHR37984:SF5">
    <property type="entry name" value="PROTEIN NYNRIN-LIKE"/>
    <property type="match status" value="1"/>
</dbReference>
<dbReference type="InterPro" id="IPR036397">
    <property type="entry name" value="RNaseH_sf"/>
</dbReference>
<evidence type="ECO:0000313" key="4">
    <source>
        <dbReference type="Ensembl" id="ENSSAUP00010032328.1"/>
    </source>
</evidence>
<dbReference type="AlphaFoldDB" id="A0A671VZN1"/>
<dbReference type="InterPro" id="IPR012337">
    <property type="entry name" value="RNaseH-like_sf"/>
</dbReference>
<dbReference type="Proteomes" id="UP000472265">
    <property type="component" value="Chromosome 5"/>
</dbReference>
<dbReference type="InterPro" id="IPR050951">
    <property type="entry name" value="Retrovirus_Pol_polyprotein"/>
</dbReference>
<accession>A0A671VZN1</accession>
<protein>
    <recommendedName>
        <fullName evidence="1">Gypsy retrotransposon integrase-like protein 1</fullName>
    </recommendedName>
</protein>
<dbReference type="PROSITE" id="PS50994">
    <property type="entry name" value="INTEGRASE"/>
    <property type="match status" value="1"/>
</dbReference>
<organism evidence="4 5">
    <name type="scientific">Sparus aurata</name>
    <name type="common">Gilthead sea bream</name>
    <dbReference type="NCBI Taxonomy" id="8175"/>
    <lineage>
        <taxon>Eukaryota</taxon>
        <taxon>Metazoa</taxon>
        <taxon>Chordata</taxon>
        <taxon>Craniata</taxon>
        <taxon>Vertebrata</taxon>
        <taxon>Euteleostomi</taxon>
        <taxon>Actinopterygii</taxon>
        <taxon>Neopterygii</taxon>
        <taxon>Teleostei</taxon>
        <taxon>Neoteleostei</taxon>
        <taxon>Acanthomorphata</taxon>
        <taxon>Eupercaria</taxon>
        <taxon>Spariformes</taxon>
        <taxon>Sparidae</taxon>
        <taxon>Sparus</taxon>
    </lineage>
</organism>
<dbReference type="FunCoup" id="A0A671VZN1">
    <property type="interactions" value="83"/>
</dbReference>
<dbReference type="Ensembl" id="ENSSAUT00010034048.1">
    <property type="protein sequence ID" value="ENSSAUP00010032328.1"/>
    <property type="gene ID" value="ENSSAUG00010013718.1"/>
</dbReference>
<dbReference type="Pfam" id="PF17921">
    <property type="entry name" value="Integrase_H2C2"/>
    <property type="match status" value="1"/>
</dbReference>
<evidence type="ECO:0000256" key="1">
    <source>
        <dbReference type="ARBA" id="ARBA00039658"/>
    </source>
</evidence>
<evidence type="ECO:0000313" key="5">
    <source>
        <dbReference type="Proteomes" id="UP000472265"/>
    </source>
</evidence>
<proteinExistence type="predicted"/>
<feature type="domain" description="Integrase catalytic" evidence="3">
    <location>
        <begin position="150"/>
        <end position="308"/>
    </location>
</feature>
<evidence type="ECO:0000256" key="2">
    <source>
        <dbReference type="SAM" id="MobiDB-lite"/>
    </source>
</evidence>
<dbReference type="OMA" id="FPQTMNP"/>
<feature type="compositionally biased region" description="Basic residues" evidence="2">
    <location>
        <begin position="365"/>
        <end position="375"/>
    </location>
</feature>
<dbReference type="GO" id="GO:0003676">
    <property type="term" value="F:nucleic acid binding"/>
    <property type="evidence" value="ECO:0007669"/>
    <property type="project" value="InterPro"/>
</dbReference>
<dbReference type="InterPro" id="IPR041588">
    <property type="entry name" value="Integrase_H2C2"/>
</dbReference>
<dbReference type="GO" id="GO:0015074">
    <property type="term" value="P:DNA integration"/>
    <property type="evidence" value="ECO:0007669"/>
    <property type="project" value="InterPro"/>
</dbReference>
<dbReference type="Gene3D" id="1.10.340.70">
    <property type="match status" value="1"/>
</dbReference>
<reference evidence="4" key="2">
    <citation type="submission" date="2025-08" db="UniProtKB">
        <authorList>
            <consortium name="Ensembl"/>
        </authorList>
    </citation>
    <scope>IDENTIFICATION</scope>
</reference>
<reference evidence="4" key="1">
    <citation type="submission" date="2021-04" db="EMBL/GenBank/DDBJ databases">
        <authorList>
            <consortium name="Wellcome Sanger Institute Data Sharing"/>
        </authorList>
    </citation>
    <scope>NUCLEOTIDE SEQUENCE [LARGE SCALE GENOMIC DNA]</scope>
</reference>
<evidence type="ECO:0000259" key="3">
    <source>
        <dbReference type="PROSITE" id="PS50994"/>
    </source>
</evidence>
<sequence>AASSVVITARVEEVAEEEVVESSSNKLGDIYTYVAKGCFPQTVHPLRKKNLRRYAQKFIFDEGKLYYVGPKKKEKREVVIEAERKRQIFLDCHFNDIGHHLGQKKTVHRIQSKYYWLGIIKDVVDWIKVCDTCQYTERSKNLARIIRPIKVDTPWEIVGIDILGPFPETQQGNTKVTVLIDYFSKWPEAFPVQKTDALSVARCISKCIYRFGAPKTIVCTQNADFCDEVTKLLSDRWSIVQKVSPLDHPQLNPLHDCTCPLLKDAVVQMVTEKQADWDDFLDPVLFLFRTSTNPTTKFTPYSLMFNRMANLPNETSLSVLNYDDQEQDMCSTKEKASTFMRRMQEQQNSVKQLVIANMNIAYKQEKRKNAKRKTHNVPSMTFKDSDPLFGAGDSPSPKRLKESLYLSFPVETVLATEQSGSEDIKTELAYHLAESDVH</sequence>
<feature type="region of interest" description="Disordered" evidence="2">
    <location>
        <begin position="365"/>
        <end position="398"/>
    </location>
</feature>
<dbReference type="SUPFAM" id="SSF53098">
    <property type="entry name" value="Ribonuclease H-like"/>
    <property type="match status" value="1"/>
</dbReference>
<dbReference type="Gene3D" id="3.30.420.10">
    <property type="entry name" value="Ribonuclease H-like superfamily/Ribonuclease H"/>
    <property type="match status" value="1"/>
</dbReference>
<keyword evidence="5" id="KW-1185">Reference proteome</keyword>
<dbReference type="FunFam" id="1.10.340.70:FF:000001">
    <property type="entry name" value="Retrovirus-related Pol polyprotein from transposon gypsy-like Protein"/>
    <property type="match status" value="1"/>
</dbReference>
<dbReference type="InterPro" id="IPR001584">
    <property type="entry name" value="Integrase_cat-core"/>
</dbReference>